<dbReference type="KEGG" id="tpal:117641484"/>
<evidence type="ECO:0000259" key="5">
    <source>
        <dbReference type="Pfam" id="PF17900"/>
    </source>
</evidence>
<feature type="signal peptide" evidence="3">
    <location>
        <begin position="1"/>
        <end position="33"/>
    </location>
</feature>
<dbReference type="Gene3D" id="2.60.40.1730">
    <property type="entry name" value="tricorn interacting facor f3 domain"/>
    <property type="match status" value="1"/>
</dbReference>
<dbReference type="PANTHER" id="PTHR11533:SF18">
    <property type="entry name" value="FI02158P"/>
    <property type="match status" value="1"/>
</dbReference>
<dbReference type="GeneID" id="117641484"/>
<name>A0A6P8YL68_THRPL</name>
<dbReference type="GO" id="GO:0005737">
    <property type="term" value="C:cytoplasm"/>
    <property type="evidence" value="ECO:0007669"/>
    <property type="project" value="TreeGrafter"/>
</dbReference>
<reference evidence="7" key="1">
    <citation type="submission" date="2025-08" db="UniProtKB">
        <authorList>
            <consortium name="RefSeq"/>
        </authorList>
    </citation>
    <scope>IDENTIFICATION</scope>
    <source>
        <tissue evidence="7">Total insect</tissue>
    </source>
</reference>
<dbReference type="SUPFAM" id="SSF55486">
    <property type="entry name" value="Metalloproteases ('zincins'), catalytic domain"/>
    <property type="match status" value="1"/>
</dbReference>
<dbReference type="FunCoup" id="A0A6P8YL68">
    <property type="interactions" value="37"/>
</dbReference>
<comment type="similarity">
    <text evidence="1">Belongs to the peptidase M1 family.</text>
</comment>
<feature type="region of interest" description="Disordered" evidence="2">
    <location>
        <begin position="416"/>
        <end position="477"/>
    </location>
</feature>
<dbReference type="InterPro" id="IPR050344">
    <property type="entry name" value="Peptidase_M1_aminopeptidases"/>
</dbReference>
<dbReference type="InterPro" id="IPR042097">
    <property type="entry name" value="Aminopeptidase_N-like_N_sf"/>
</dbReference>
<dbReference type="InterPro" id="IPR027268">
    <property type="entry name" value="Peptidase_M4/M1_CTD_sf"/>
</dbReference>
<dbReference type="PANTHER" id="PTHR11533">
    <property type="entry name" value="PROTEASE M1 ZINC METALLOPROTEASE"/>
    <property type="match status" value="1"/>
</dbReference>
<dbReference type="Gene3D" id="2.60.40.1910">
    <property type="match status" value="1"/>
</dbReference>
<organism evidence="7">
    <name type="scientific">Thrips palmi</name>
    <name type="common">Melon thrips</name>
    <dbReference type="NCBI Taxonomy" id="161013"/>
    <lineage>
        <taxon>Eukaryota</taxon>
        <taxon>Metazoa</taxon>
        <taxon>Ecdysozoa</taxon>
        <taxon>Arthropoda</taxon>
        <taxon>Hexapoda</taxon>
        <taxon>Insecta</taxon>
        <taxon>Pterygota</taxon>
        <taxon>Neoptera</taxon>
        <taxon>Paraneoptera</taxon>
        <taxon>Thysanoptera</taxon>
        <taxon>Terebrantia</taxon>
        <taxon>Thripoidea</taxon>
        <taxon>Thripidae</taxon>
        <taxon>Thrips</taxon>
    </lineage>
</organism>
<keyword evidence="3" id="KW-0732">Signal</keyword>
<feature type="chain" id="PRO_5027575957" evidence="3">
    <location>
        <begin position="34"/>
        <end position="1031"/>
    </location>
</feature>
<dbReference type="InterPro" id="IPR045357">
    <property type="entry name" value="Aminopeptidase_N-like_N"/>
</dbReference>
<sequence>MAPQPRCSKGPLVLVALVCLWAALGGFAAAAAAARAADAAEYDPLKAFRSPSVAPTGYAVDLQVVNDAQQPSYNLTGRVTITVTCRTPTSLLNLIVDPQVRIGPNPVLTSTLTGDEPMRVMHYLPGDPYISLQLPKTLKADHSYQLKLNFSRIVPTDVQAENRLYHVALLISPGQAYKFFPVFNETNYKAPFEVNVTHLQRYTCLSASKVGQRIKVLERPRNTTGEWVLSAFEKSMPVTLRQFSLLVADLKLVNETTIPRLVDPNNKPADGSKSVQERLWTRPNFARATFLAAQMVPEAICHVQCYVGVPFPFNTMDVVAMPYYSDTPIVAASQAVFRESDLQYDPNMDGLMLRLARVVAEQYFGVMVTPVPDSRAVSEALANYVASETVRALRPREAPEGTEKMTVQRADMNHGAHAGQAGHAAPSAAPTTAATATKATATTAAPTTTKATSATTATPATGVATSATKAPTKTNKTCDCKQYESDKSDLLVNALYSVYYELGSQFPLTGLTSTQRPALQSVKTELIVRMLAITLGERTFKSALKGLLEDKNAGFFSASDLWKLLTQHAYAAESLQQPLDVEAIVASWVDKDRFPLLTVSRDDHDNSAKLTQTVFRRRNYTPEERDLDKENAMVWNIPVLTLTEGQAFARLEHAPRFWMSSRTALLENASLGDSYLVVNPEETAPCIVNYDKRNWELLSNALNDRKAPELPPRTRAKLLHDAVMLAHAGSLAFGDALPLLRSLERETSPAVWQPIGNVLDHVRRDVEGTRLEDRFTMFLESILRGALRNVNDRLDAKDLCECEARQLYETRALILQQLARADMQPCIKEARAAYETWAASADPEEGKPMPDSLMCCLFQWGEDKEFEFGVQRLLHFPESRQRTERAFLLRVLSGCPRAANRKQRILNITMLENNGTFSEEDQRLVLQMVSTRGSDLLNFLDANWDQLKARYESQPFMWEHLVSRASGSLRTHDDLKKLKEIFQKRSGVWGVAEGVVQQALRRAESSVAWADEAFPSMEAWLEKYLVNIKKE</sequence>
<gene>
    <name evidence="7" type="primary">LOC117641484</name>
</gene>
<dbReference type="Gene3D" id="1.10.390.10">
    <property type="entry name" value="Neutral Protease Domain 2"/>
    <property type="match status" value="2"/>
</dbReference>
<keyword evidence="6" id="KW-1185">Reference proteome</keyword>
<dbReference type="InterPro" id="IPR024571">
    <property type="entry name" value="ERAP1-like_C_dom"/>
</dbReference>
<feature type="domain" description="ERAP1-like C-terminal" evidence="4">
    <location>
        <begin position="676"/>
        <end position="1002"/>
    </location>
</feature>
<feature type="domain" description="Aminopeptidase N-like N-terminal" evidence="5">
    <location>
        <begin position="55"/>
        <end position="214"/>
    </location>
</feature>
<dbReference type="InParanoid" id="A0A6P8YL68"/>
<dbReference type="GO" id="GO:0016020">
    <property type="term" value="C:membrane"/>
    <property type="evidence" value="ECO:0007669"/>
    <property type="project" value="TreeGrafter"/>
</dbReference>
<evidence type="ECO:0000256" key="2">
    <source>
        <dbReference type="SAM" id="MobiDB-lite"/>
    </source>
</evidence>
<evidence type="ECO:0000313" key="7">
    <source>
        <dbReference type="RefSeq" id="XP_034234742.1"/>
    </source>
</evidence>
<proteinExistence type="inferred from homology"/>
<protein>
    <submittedName>
        <fullName evidence="7">Thyrotropin-releasing hormone-degrading ectoenzyme-like</fullName>
    </submittedName>
</protein>
<evidence type="ECO:0000259" key="4">
    <source>
        <dbReference type="Pfam" id="PF11838"/>
    </source>
</evidence>
<accession>A0A6P8YL68</accession>
<dbReference type="Pfam" id="PF11838">
    <property type="entry name" value="ERAP1_C"/>
    <property type="match status" value="1"/>
</dbReference>
<evidence type="ECO:0000313" key="6">
    <source>
        <dbReference type="Proteomes" id="UP000515158"/>
    </source>
</evidence>
<feature type="compositionally biased region" description="Low complexity" evidence="2">
    <location>
        <begin position="416"/>
        <end position="468"/>
    </location>
</feature>
<dbReference type="Pfam" id="PF17900">
    <property type="entry name" value="Peptidase_M1_N"/>
    <property type="match status" value="1"/>
</dbReference>
<dbReference type="Proteomes" id="UP000515158">
    <property type="component" value="Unplaced"/>
</dbReference>
<dbReference type="GO" id="GO:0005615">
    <property type="term" value="C:extracellular space"/>
    <property type="evidence" value="ECO:0007669"/>
    <property type="project" value="TreeGrafter"/>
</dbReference>
<dbReference type="SUPFAM" id="SSF63737">
    <property type="entry name" value="Leukotriene A4 hydrolase N-terminal domain"/>
    <property type="match status" value="1"/>
</dbReference>
<evidence type="ECO:0000256" key="1">
    <source>
        <dbReference type="ARBA" id="ARBA00010136"/>
    </source>
</evidence>
<dbReference type="RefSeq" id="XP_034234742.1">
    <property type="nucleotide sequence ID" value="XM_034378851.1"/>
</dbReference>
<dbReference type="Gene3D" id="1.25.50.20">
    <property type="match status" value="1"/>
</dbReference>
<dbReference type="AlphaFoldDB" id="A0A6P8YL68"/>
<evidence type="ECO:0000256" key="3">
    <source>
        <dbReference type="SAM" id="SignalP"/>
    </source>
</evidence>
<dbReference type="OrthoDB" id="8182982at2759"/>